<evidence type="ECO:0000313" key="4">
    <source>
        <dbReference type="Proteomes" id="UP001054821"/>
    </source>
</evidence>
<reference evidence="2" key="1">
    <citation type="submission" date="2019-07" db="EMBL/GenBank/DDBJ databases">
        <authorList>
            <person name="Alioto T."/>
            <person name="Alioto T."/>
            <person name="Gomez Garrido J."/>
        </authorList>
    </citation>
    <scope>NUCLEOTIDE SEQUENCE</scope>
</reference>
<reference evidence="3" key="2">
    <citation type="journal article" date="2020" name="Plant J.">
        <title>Transposons played a major role in the diversification between the closely related almond and peach genomes: results from the almond genome sequence.</title>
        <authorList>
            <person name="Alioto T."/>
            <person name="Alexiou K.G."/>
            <person name="Bardil A."/>
            <person name="Barteri F."/>
            <person name="Castanera R."/>
            <person name="Cruz F."/>
            <person name="Dhingra A."/>
            <person name="Duval H."/>
            <person name="Fernandez I Marti A."/>
            <person name="Frias L."/>
            <person name="Galan B."/>
            <person name="Garcia J.L."/>
            <person name="Howad W."/>
            <person name="Gomez-Garrido J."/>
            <person name="Gut M."/>
            <person name="Julca I."/>
            <person name="Morata J."/>
            <person name="Puigdomenech P."/>
            <person name="Ribeca P."/>
            <person name="Rubio Cabetas M.J."/>
            <person name="Vlasova A."/>
            <person name="Wirthensohn M."/>
            <person name="Garcia-Mas J."/>
            <person name="Gabaldon T."/>
            <person name="Casacuberta J.M."/>
            <person name="Arus P."/>
        </authorList>
    </citation>
    <scope>NUCLEOTIDE SEQUENCE [LARGE SCALE GENOMIC DNA]</scope>
    <source>
        <strain evidence="3">cv. Texas</strain>
    </source>
</reference>
<sequence length="139" mass="15443">MDKFKDTPIEDKPTLGLSVGEYEGFFRQAEKETDCKDPLGPSEMIVNMLGPCGGSAYSCGLRRLWSHGQYPCMLLDEKLNKTKEDLIWLRAVSSATIQDHWSAAVKDNCGRSNMSSGLLCQGVEHGVQHITRPRLDPSI</sequence>
<name>A0A5E4GB99_PRUDU</name>
<dbReference type="Gramene" id="VVA37044">
    <property type="protein sequence ID" value="VVA37044"/>
    <property type="gene ID" value="Prudul26B020150"/>
</dbReference>
<organism evidence="2 3">
    <name type="scientific">Prunus dulcis</name>
    <name type="common">Almond</name>
    <name type="synonym">Amygdalus dulcis</name>
    <dbReference type="NCBI Taxonomy" id="3755"/>
    <lineage>
        <taxon>Eukaryota</taxon>
        <taxon>Viridiplantae</taxon>
        <taxon>Streptophyta</taxon>
        <taxon>Embryophyta</taxon>
        <taxon>Tracheophyta</taxon>
        <taxon>Spermatophyta</taxon>
        <taxon>Magnoliopsida</taxon>
        <taxon>eudicotyledons</taxon>
        <taxon>Gunneridae</taxon>
        <taxon>Pentapetalae</taxon>
        <taxon>rosids</taxon>
        <taxon>fabids</taxon>
        <taxon>Rosales</taxon>
        <taxon>Rosaceae</taxon>
        <taxon>Amygdaloideae</taxon>
        <taxon>Amygdaleae</taxon>
        <taxon>Prunus</taxon>
    </lineage>
</organism>
<protein>
    <submittedName>
        <fullName evidence="2">Uncharacterized protein</fullName>
    </submittedName>
</protein>
<dbReference type="EMBL" id="JAJFAZ020000003">
    <property type="protein sequence ID" value="KAI5339478.1"/>
    <property type="molecule type" value="Genomic_DNA"/>
</dbReference>
<reference evidence="1 4" key="3">
    <citation type="journal article" date="2022" name="G3 (Bethesda)">
        <title>Whole-genome sequence and methylome profiling of the almond [Prunus dulcis (Mill.) D.A. Webb] cultivar 'Nonpareil'.</title>
        <authorList>
            <person name="D'Amico-Willman K.M."/>
            <person name="Ouma W.Z."/>
            <person name="Meulia T."/>
            <person name="Sideli G.M."/>
            <person name="Gradziel T.M."/>
            <person name="Fresnedo-Ramirez J."/>
        </authorList>
    </citation>
    <scope>NUCLEOTIDE SEQUENCE [LARGE SCALE GENOMIC DNA]</scope>
    <source>
        <strain evidence="1">Clone GOH B32 T37-40</strain>
    </source>
</reference>
<dbReference type="Proteomes" id="UP001054821">
    <property type="component" value="Chromosome 3"/>
</dbReference>
<evidence type="ECO:0000313" key="3">
    <source>
        <dbReference type="Proteomes" id="UP000327085"/>
    </source>
</evidence>
<evidence type="ECO:0000313" key="1">
    <source>
        <dbReference type="EMBL" id="KAI5339478.1"/>
    </source>
</evidence>
<dbReference type="EMBL" id="CABIKO010000499">
    <property type="protein sequence ID" value="VVA37044.1"/>
    <property type="molecule type" value="Genomic_DNA"/>
</dbReference>
<keyword evidence="4" id="KW-1185">Reference proteome</keyword>
<gene>
    <name evidence="2" type="ORF">ALMOND_2B020150</name>
    <name evidence="1" type="ORF">L3X38_018750</name>
</gene>
<accession>A0A5E4GB99</accession>
<dbReference type="InParanoid" id="A0A5E4GB99"/>
<proteinExistence type="predicted"/>
<dbReference type="Proteomes" id="UP000327085">
    <property type="component" value="Chromosome 3"/>
</dbReference>
<evidence type="ECO:0000313" key="2">
    <source>
        <dbReference type="EMBL" id="VVA37044.1"/>
    </source>
</evidence>
<dbReference type="AlphaFoldDB" id="A0A5E4GB99"/>